<dbReference type="Gene3D" id="3.40.50.11900">
    <property type="match status" value="1"/>
</dbReference>
<accession>A0A7U3YPM5</accession>
<dbReference type="Proteomes" id="UP000006365">
    <property type="component" value="Chromosome"/>
</dbReference>
<dbReference type="Gene3D" id="1.20.1270.370">
    <property type="match status" value="1"/>
</dbReference>
<comment type="similarity">
    <text evidence="1">Belongs to the FldB/FldC dehydratase alpha/beta subunit family.</text>
</comment>
<reference evidence="2 3" key="1">
    <citation type="journal article" date="2011" name="Stand. Genomic Sci.">
        <title>Complete genome sequence of Desulfobulbus propionicus type strain (1pr3).</title>
        <authorList>
            <person name="Pagani I."/>
            <person name="Lapidus A."/>
            <person name="Nolan M."/>
            <person name="Lucas S."/>
            <person name="Hammon N."/>
            <person name="Deshpande S."/>
            <person name="Cheng J.F."/>
            <person name="Chertkov O."/>
            <person name="Davenport K."/>
            <person name="Tapia R."/>
            <person name="Han C."/>
            <person name="Goodwin L."/>
            <person name="Pitluck S."/>
            <person name="Liolios K."/>
            <person name="Mavromatis K."/>
            <person name="Ivanova N."/>
            <person name="Mikhailova N."/>
            <person name="Pati A."/>
            <person name="Chen A."/>
            <person name="Palaniappan K."/>
            <person name="Land M."/>
            <person name="Hauser L."/>
            <person name="Chang Y.J."/>
            <person name="Jeffries C.D."/>
            <person name="Detter J.C."/>
            <person name="Brambilla E."/>
            <person name="Kannan K.P."/>
            <person name="Djao O.D."/>
            <person name="Rohde M."/>
            <person name="Pukall R."/>
            <person name="Spring S."/>
            <person name="Goker M."/>
            <person name="Sikorski J."/>
            <person name="Woyke T."/>
            <person name="Bristow J."/>
            <person name="Eisen J.A."/>
            <person name="Markowitz V."/>
            <person name="Hugenholtz P."/>
            <person name="Kyrpides N.C."/>
            <person name="Klenk H.P."/>
        </authorList>
    </citation>
    <scope>NUCLEOTIDE SEQUENCE [LARGE SCALE GENOMIC DNA]</scope>
    <source>
        <strain evidence="3">ATCC 33891 / DSM 2032 / 1pr3</strain>
    </source>
</reference>
<proteinExistence type="inferred from homology"/>
<sequence length="429" mass="47804">MNKPLQPQAAGRWLRQISREAGRQLAMLRDLTDGPAALAPFIEALEQVFVANDPRSLLLRDGATRSVIGIYCILVPEELIYAVGAIPLRLCGGCSSSCAAGEEHVPRDGCPLAKSSLGLTAQPGLAVYDLCDVVIVPTTCDAKRKFAEELSRFREVWMLEVPHLKDSEISQQAWLLQVMALKERLEQHMSREQGRRVRITAQTLDQAIQVQAAAQSQMRRLQALRSAETSPLWGRQAMVAANAFSFMEVEAWTRAMRTLNDELEQRQIAVCPARAPRIFIAGSPVIFPNLKLPTLIEELGAILVADESCVGERALYDPVGHPERNLRAQLIALAARTLMPCICPSFAPNEDRLVTLRRMIASHRVDGVVYHVLKGCVVYDFEVGRVEAVCKESGVAMVRIETDYSPEDVEQLRTRIEAFVEMLVQRKRR</sequence>
<gene>
    <name evidence="2" type="ordered locus">Despr_3096</name>
</gene>
<dbReference type="EMBL" id="CP002364">
    <property type="protein sequence ID" value="ADW19229.1"/>
    <property type="molecule type" value="Genomic_DNA"/>
</dbReference>
<dbReference type="AlphaFoldDB" id="A0A7U3YPM5"/>
<evidence type="ECO:0000313" key="2">
    <source>
        <dbReference type="EMBL" id="ADW19229.1"/>
    </source>
</evidence>
<dbReference type="PANTHER" id="PTHR30548:SF2">
    <property type="entry name" value="2-HYDROXYACYL-COA DEHYDRATASE,D-COMPONENT"/>
    <property type="match status" value="1"/>
</dbReference>
<dbReference type="KEGG" id="dpr:Despr_3096"/>
<evidence type="ECO:0000313" key="3">
    <source>
        <dbReference type="Proteomes" id="UP000006365"/>
    </source>
</evidence>
<dbReference type="RefSeq" id="WP_015725754.1">
    <property type="nucleotide sequence ID" value="NC_014972.1"/>
</dbReference>
<dbReference type="Gene3D" id="3.40.50.11890">
    <property type="match status" value="1"/>
</dbReference>
<protein>
    <submittedName>
        <fullName evidence="2">2-hydroxyglutaryl-CoA dehydratase D-component</fullName>
    </submittedName>
</protein>
<dbReference type="InterPro" id="IPR010327">
    <property type="entry name" value="FldB/FldC_alpha/beta"/>
</dbReference>
<keyword evidence="3" id="KW-1185">Reference proteome</keyword>
<name>A0A7U3YPM5_DESPD</name>
<organism evidence="2 3">
    <name type="scientific">Desulfobulbus propionicus (strain ATCC 33891 / DSM 2032 / VKM B-1956 / 1pr3)</name>
    <dbReference type="NCBI Taxonomy" id="577650"/>
    <lineage>
        <taxon>Bacteria</taxon>
        <taxon>Pseudomonadati</taxon>
        <taxon>Thermodesulfobacteriota</taxon>
        <taxon>Desulfobulbia</taxon>
        <taxon>Desulfobulbales</taxon>
        <taxon>Desulfobulbaceae</taxon>
        <taxon>Desulfobulbus</taxon>
    </lineage>
</organism>
<dbReference type="Pfam" id="PF06050">
    <property type="entry name" value="HGD-D"/>
    <property type="match status" value="1"/>
</dbReference>
<dbReference type="PANTHER" id="PTHR30548">
    <property type="entry name" value="2-HYDROXYGLUTARYL-COA DEHYDRATASE, D-COMPONENT-RELATED"/>
    <property type="match status" value="1"/>
</dbReference>
<evidence type="ECO:0000256" key="1">
    <source>
        <dbReference type="ARBA" id="ARBA00005806"/>
    </source>
</evidence>